<protein>
    <recommendedName>
        <fullName evidence="4">Nucleic-acid-binding protein from mobile element jockey</fullName>
    </recommendedName>
</protein>
<proteinExistence type="predicted"/>
<dbReference type="EMBL" id="JASPKY010000335">
    <property type="protein sequence ID" value="KAK9708175.1"/>
    <property type="molecule type" value="Genomic_DNA"/>
</dbReference>
<dbReference type="Proteomes" id="UP001458880">
    <property type="component" value="Unassembled WGS sequence"/>
</dbReference>
<sequence length="223" mass="24157">MPPMPKIRAIGQCHRCQKFGHAQSRCTATRRCVACAGDHEPGACERPKQVPATCANCGEEHPANYRGRNTRLALVTLSLLLEQSDLLTALCARYPKSALRTIRPTDSPADTTRARSRPSPGLSQVHPDRGSASSGMADGGRSYSRAVTGPPRSLTQGNPHRSPKVRFSSGRSPRPSKDVPATESGEDANIELLLVALQSLFVQIEKVTSVIQTILPRKRSRQS</sequence>
<comment type="caution">
    <text evidence="2">The sequence shown here is derived from an EMBL/GenBank/DDBJ whole genome shotgun (WGS) entry which is preliminary data.</text>
</comment>
<evidence type="ECO:0000256" key="1">
    <source>
        <dbReference type="SAM" id="MobiDB-lite"/>
    </source>
</evidence>
<dbReference type="AlphaFoldDB" id="A0AAW1JV30"/>
<keyword evidence="3" id="KW-1185">Reference proteome</keyword>
<evidence type="ECO:0000313" key="2">
    <source>
        <dbReference type="EMBL" id="KAK9708175.1"/>
    </source>
</evidence>
<organism evidence="2 3">
    <name type="scientific">Popillia japonica</name>
    <name type="common">Japanese beetle</name>
    <dbReference type="NCBI Taxonomy" id="7064"/>
    <lineage>
        <taxon>Eukaryota</taxon>
        <taxon>Metazoa</taxon>
        <taxon>Ecdysozoa</taxon>
        <taxon>Arthropoda</taxon>
        <taxon>Hexapoda</taxon>
        <taxon>Insecta</taxon>
        <taxon>Pterygota</taxon>
        <taxon>Neoptera</taxon>
        <taxon>Endopterygota</taxon>
        <taxon>Coleoptera</taxon>
        <taxon>Polyphaga</taxon>
        <taxon>Scarabaeiformia</taxon>
        <taxon>Scarabaeidae</taxon>
        <taxon>Rutelinae</taxon>
        <taxon>Popillia</taxon>
    </lineage>
</organism>
<name>A0AAW1JV30_POPJA</name>
<reference evidence="2 3" key="1">
    <citation type="journal article" date="2024" name="BMC Genomics">
        <title>De novo assembly and annotation of Popillia japonica's genome with initial clues to its potential as an invasive pest.</title>
        <authorList>
            <person name="Cucini C."/>
            <person name="Boschi S."/>
            <person name="Funari R."/>
            <person name="Cardaioli E."/>
            <person name="Iannotti N."/>
            <person name="Marturano G."/>
            <person name="Paoli F."/>
            <person name="Bruttini M."/>
            <person name="Carapelli A."/>
            <person name="Frati F."/>
            <person name="Nardi F."/>
        </authorList>
    </citation>
    <scope>NUCLEOTIDE SEQUENCE [LARGE SCALE GENOMIC DNA]</scope>
    <source>
        <strain evidence="2">DMR45628</strain>
    </source>
</reference>
<gene>
    <name evidence="2" type="ORF">QE152_g27406</name>
</gene>
<feature type="region of interest" description="Disordered" evidence="1">
    <location>
        <begin position="102"/>
        <end position="184"/>
    </location>
</feature>
<accession>A0AAW1JV30</accession>
<evidence type="ECO:0008006" key="4">
    <source>
        <dbReference type="Google" id="ProtNLM"/>
    </source>
</evidence>
<evidence type="ECO:0000313" key="3">
    <source>
        <dbReference type="Proteomes" id="UP001458880"/>
    </source>
</evidence>